<dbReference type="EMBL" id="CP012622">
    <property type="protein sequence ID" value="ALD66252.1"/>
    <property type="molecule type" value="Genomic_DNA"/>
</dbReference>
<keyword evidence="3" id="KW-0347">Helicase</keyword>
<dbReference type="SMART" id="SM00490">
    <property type="entry name" value="HELICc"/>
    <property type="match status" value="1"/>
</dbReference>
<feature type="domain" description="Helicase ATP-binding" evidence="1">
    <location>
        <begin position="219"/>
        <end position="374"/>
    </location>
</feature>
<dbReference type="InterPro" id="IPR027417">
    <property type="entry name" value="P-loop_NTPase"/>
</dbReference>
<keyword evidence="4" id="KW-1185">Reference proteome</keyword>
<dbReference type="GO" id="GO:0004386">
    <property type="term" value="F:helicase activity"/>
    <property type="evidence" value="ECO:0007669"/>
    <property type="project" value="UniProtKB-KW"/>
</dbReference>
<keyword evidence="3" id="KW-0067">ATP-binding</keyword>
<dbReference type="KEGG" id="scj:SCANT_v1c03420"/>
<gene>
    <name evidence="3" type="ORF">SCANT_v1c03420</name>
</gene>
<feature type="domain" description="Helicase C-terminal" evidence="2">
    <location>
        <begin position="429"/>
        <end position="586"/>
    </location>
</feature>
<dbReference type="InterPro" id="IPR006935">
    <property type="entry name" value="Helicase/UvrB_N"/>
</dbReference>
<dbReference type="AlphaFoldDB" id="A0A0M4KC73"/>
<dbReference type="SUPFAM" id="SSF52540">
    <property type="entry name" value="P-loop containing nucleoside triphosphate hydrolases"/>
    <property type="match status" value="1"/>
</dbReference>
<dbReference type="CDD" id="cd18799">
    <property type="entry name" value="SF2_C_EcoAI-like"/>
    <property type="match status" value="1"/>
</dbReference>
<dbReference type="Pfam" id="PF04851">
    <property type="entry name" value="ResIII"/>
    <property type="match status" value="1"/>
</dbReference>
<dbReference type="PROSITE" id="PS51194">
    <property type="entry name" value="HELICASE_CTER"/>
    <property type="match status" value="1"/>
</dbReference>
<dbReference type="RefSeq" id="WP_053946673.1">
    <property type="nucleotide sequence ID" value="NZ_CP012622.1"/>
</dbReference>
<dbReference type="GO" id="GO:0005524">
    <property type="term" value="F:ATP binding"/>
    <property type="evidence" value="ECO:0007669"/>
    <property type="project" value="InterPro"/>
</dbReference>
<accession>A0A0M4KC73</accession>
<evidence type="ECO:0000259" key="2">
    <source>
        <dbReference type="PROSITE" id="PS51194"/>
    </source>
</evidence>
<dbReference type="Gene3D" id="3.30.870.10">
    <property type="entry name" value="Endonuclease Chain A"/>
    <property type="match status" value="1"/>
</dbReference>
<evidence type="ECO:0000259" key="1">
    <source>
        <dbReference type="PROSITE" id="PS51192"/>
    </source>
</evidence>
<dbReference type="InterPro" id="IPR001650">
    <property type="entry name" value="Helicase_C-like"/>
</dbReference>
<dbReference type="PANTHER" id="PTHR47396">
    <property type="entry name" value="TYPE I RESTRICTION ENZYME ECOKI R PROTEIN"/>
    <property type="match status" value="1"/>
</dbReference>
<dbReference type="Proteomes" id="UP000063919">
    <property type="component" value="Chromosome"/>
</dbReference>
<evidence type="ECO:0000313" key="3">
    <source>
        <dbReference type="EMBL" id="ALD66252.1"/>
    </source>
</evidence>
<dbReference type="GO" id="GO:0016787">
    <property type="term" value="F:hydrolase activity"/>
    <property type="evidence" value="ECO:0007669"/>
    <property type="project" value="InterPro"/>
</dbReference>
<dbReference type="GO" id="GO:0003677">
    <property type="term" value="F:DNA binding"/>
    <property type="evidence" value="ECO:0007669"/>
    <property type="project" value="InterPro"/>
</dbReference>
<dbReference type="Pfam" id="PF13091">
    <property type="entry name" value="PLDc_2"/>
    <property type="match status" value="1"/>
</dbReference>
<name>A0A0M4KC73_9MOLU</name>
<dbReference type="InterPro" id="IPR050742">
    <property type="entry name" value="Helicase_Restrict-Modif_Enz"/>
</dbReference>
<dbReference type="PROSITE" id="PS51192">
    <property type="entry name" value="HELICASE_ATP_BIND_1"/>
    <property type="match status" value="1"/>
</dbReference>
<dbReference type="Pfam" id="PF00271">
    <property type="entry name" value="Helicase_C"/>
    <property type="match status" value="1"/>
</dbReference>
<dbReference type="GO" id="GO:0005829">
    <property type="term" value="C:cytosol"/>
    <property type="evidence" value="ECO:0007669"/>
    <property type="project" value="TreeGrafter"/>
</dbReference>
<dbReference type="OrthoDB" id="9802848at2"/>
<dbReference type="InterPro" id="IPR025202">
    <property type="entry name" value="PLD-like_dom"/>
</dbReference>
<protein>
    <submittedName>
        <fullName evidence="3">ATP-dependent helicase IRC3</fullName>
    </submittedName>
</protein>
<sequence>MNEDKFFTNKDEQELLTEIQNEILTSDEVYLIYPFISKTILNKISLTFDYCLKNKIIIKIISTTFDDLSQFNNLYELKKLVEKYSNIQIKIEDNLEKHSERIHIKAAIFKRKTNLDSAIIGSSNLTYKGMISGREWNIKIISRDSNDLVQKMIEEFDILWNENLVDFSDVYQRDLLIQKVKENQDQKNSLQLTKIDSSTNYIKKNLYKFQKDIIDKLSYRRFQGKNKHLIVMATGTGKTLVSAFDFKRQIETVSKNLSILFLAHQREIVDQALKTYREVLNEPNFGEVLYDGKIISEKPLHLFATIQSLSNKIDNFSKEQFDILVFDEAHHMAANSFERTFNFFKPKQIIGLTATPEREDGKDIKKYFHNEFASELRLWDAINQKLLCSFDYYCIDDTSTDLQGIDINSDREIFRKINTDSRNELLYKTIEKYLGVYARPTALIFCVTIEHANIISNFLKQKNLKAECLTAENSKDRKKILYEFSTGRINYLCVVNIFNEGIDIPEINTIILLRPTNSKTVYLQQLGRGLRKTELKSKLEVYDLISNIDNKYDLTLGIRNLFNSKIIGTNFNSIKNGLPYNSTITLEKHTEQIILQSLKKWYGNKNIIKSKVVKYYNKYKHKALEKIIADYELSLQDFYNVLDDLFLKTAREIINYSAKENNTSRNKNILKQFIFLDNYQIINYFLKRLKGQIDRKHIDLDFDNLLMTSFLYEITSIEKFLDLYPNYLEIKDLIEHFIENNKLIVEELILILEYKLKYEILIFEESNNKLLSINSTYTVKQCLSVIGRTNFLHYRDEMKVLTFQAGYLTFDNSKQVILADEDGNGYGKLTKYDQDNNKFYWSIPEKMSMEHKIIKDFSNEKIKKYLFLHDKQNYDQKNMFLKLYKFIGIGQFTKMQTENYLTAEFDVL</sequence>
<dbReference type="STRING" id="362837.SCANT_v1c03420"/>
<dbReference type="PATRIC" id="fig|362837.3.peg.344"/>
<dbReference type="InterPro" id="IPR014001">
    <property type="entry name" value="Helicase_ATP-bd"/>
</dbReference>
<dbReference type="Gene3D" id="3.40.50.300">
    <property type="entry name" value="P-loop containing nucleotide triphosphate hydrolases"/>
    <property type="match status" value="2"/>
</dbReference>
<keyword evidence="3" id="KW-0547">Nucleotide-binding</keyword>
<keyword evidence="3" id="KW-0378">Hydrolase</keyword>
<dbReference type="SMART" id="SM00487">
    <property type="entry name" value="DEXDc"/>
    <property type="match status" value="1"/>
</dbReference>
<dbReference type="CDD" id="cd18032">
    <property type="entry name" value="DEXHc_RE_I_III_res"/>
    <property type="match status" value="1"/>
</dbReference>
<evidence type="ECO:0000313" key="4">
    <source>
        <dbReference type="Proteomes" id="UP000063919"/>
    </source>
</evidence>
<reference evidence="3 4" key="1">
    <citation type="journal article" date="2015" name="Genome Announc.">
        <title>Complete Genome Sequence of Spiroplasma cantharicola CC-1T (DSM 21588), a Bacterium Isolated from Soldier Beetle (Cantharis carolinus).</title>
        <authorList>
            <person name="Lo W.S."/>
            <person name="Liu P.Y."/>
            <person name="Kuo C.H."/>
        </authorList>
    </citation>
    <scope>NUCLEOTIDE SEQUENCE [LARGE SCALE GENOMIC DNA]</scope>
    <source>
        <strain evidence="3 4">CC-1</strain>
    </source>
</reference>
<dbReference type="PANTHER" id="PTHR47396:SF1">
    <property type="entry name" value="ATP-DEPENDENT HELICASE IRC3-RELATED"/>
    <property type="match status" value="1"/>
</dbReference>
<organism evidence="3 4">
    <name type="scientific">Spiroplasma cantharicola</name>
    <dbReference type="NCBI Taxonomy" id="362837"/>
    <lineage>
        <taxon>Bacteria</taxon>
        <taxon>Bacillati</taxon>
        <taxon>Mycoplasmatota</taxon>
        <taxon>Mollicutes</taxon>
        <taxon>Entomoplasmatales</taxon>
        <taxon>Spiroplasmataceae</taxon>
        <taxon>Spiroplasma</taxon>
    </lineage>
</organism>
<proteinExistence type="predicted"/>